<name>A0A4R2KXX6_9FIRM</name>
<evidence type="ECO:0000259" key="15">
    <source>
        <dbReference type="Pfam" id="PF02823"/>
    </source>
</evidence>
<proteinExistence type="inferred from homology"/>
<evidence type="ECO:0000256" key="3">
    <source>
        <dbReference type="ARBA" id="ARBA00005712"/>
    </source>
</evidence>
<dbReference type="NCBIfam" id="NF001846">
    <property type="entry name" value="PRK00571.1-3"/>
    <property type="match status" value="1"/>
</dbReference>
<keyword evidence="9 11" id="KW-0139">CF(1)</keyword>
<keyword evidence="17" id="KW-1185">Reference proteome</keyword>
<dbReference type="EMBL" id="SLWV01000004">
    <property type="protein sequence ID" value="TCO78803.1"/>
    <property type="molecule type" value="Genomic_DNA"/>
</dbReference>
<dbReference type="InterPro" id="IPR020546">
    <property type="entry name" value="ATP_synth_F1_dsu/esu_N"/>
</dbReference>
<dbReference type="GO" id="GO:0045259">
    <property type="term" value="C:proton-transporting ATP synthase complex"/>
    <property type="evidence" value="ECO:0007669"/>
    <property type="project" value="UniProtKB-KW"/>
</dbReference>
<keyword evidence="13" id="KW-0175">Coiled coil</keyword>
<dbReference type="CDD" id="cd12152">
    <property type="entry name" value="F1-ATPase_delta"/>
    <property type="match status" value="1"/>
</dbReference>
<dbReference type="Gene3D" id="1.20.5.440">
    <property type="entry name" value="ATP synthase delta/epsilon subunit, C-terminal domain"/>
    <property type="match status" value="1"/>
</dbReference>
<dbReference type="InterPro" id="IPR036794">
    <property type="entry name" value="ATP_F1_dsu/esu_C_sf"/>
</dbReference>
<evidence type="ECO:0000256" key="1">
    <source>
        <dbReference type="ARBA" id="ARBA00003543"/>
    </source>
</evidence>
<organism evidence="16 17">
    <name type="scientific">Marinisporobacter balticus</name>
    <dbReference type="NCBI Taxonomy" id="2018667"/>
    <lineage>
        <taxon>Bacteria</taxon>
        <taxon>Bacillati</taxon>
        <taxon>Bacillota</taxon>
        <taxon>Clostridia</taxon>
        <taxon>Peptostreptococcales</taxon>
        <taxon>Thermotaleaceae</taxon>
        <taxon>Marinisporobacter</taxon>
    </lineage>
</organism>
<evidence type="ECO:0000313" key="17">
    <source>
        <dbReference type="Proteomes" id="UP000294919"/>
    </source>
</evidence>
<accession>A0A4R2KXX6</accession>
<evidence type="ECO:0000313" key="16">
    <source>
        <dbReference type="EMBL" id="TCO78803.1"/>
    </source>
</evidence>
<evidence type="ECO:0000256" key="5">
    <source>
        <dbReference type="ARBA" id="ARBA00022475"/>
    </source>
</evidence>
<feature type="domain" description="ATP synthase epsilon subunit C-terminal" evidence="14">
    <location>
        <begin position="87"/>
        <end position="132"/>
    </location>
</feature>
<dbReference type="HAMAP" id="MF_00530">
    <property type="entry name" value="ATP_synth_epsil_bac"/>
    <property type="match status" value="1"/>
</dbReference>
<protein>
    <recommendedName>
        <fullName evidence="11">ATP synthase epsilon chain</fullName>
    </recommendedName>
    <alternativeName>
        <fullName evidence="11">ATP synthase F1 sector epsilon subunit</fullName>
    </alternativeName>
    <alternativeName>
        <fullName evidence="11">F-ATPase epsilon subunit</fullName>
    </alternativeName>
</protein>
<dbReference type="Proteomes" id="UP000294919">
    <property type="component" value="Unassembled WGS sequence"/>
</dbReference>
<evidence type="ECO:0000256" key="10">
    <source>
        <dbReference type="ARBA" id="ARBA00023310"/>
    </source>
</evidence>
<comment type="caution">
    <text evidence="16">The sequence shown here is derived from an EMBL/GenBank/DDBJ whole genome shotgun (WGS) entry which is preliminary data.</text>
</comment>
<dbReference type="PANTHER" id="PTHR13822:SF10">
    <property type="entry name" value="ATP SYNTHASE EPSILON CHAIN, CHLOROPLASTIC"/>
    <property type="match status" value="1"/>
</dbReference>
<dbReference type="GO" id="GO:0046933">
    <property type="term" value="F:proton-transporting ATP synthase activity, rotational mechanism"/>
    <property type="evidence" value="ECO:0007669"/>
    <property type="project" value="UniProtKB-UniRule"/>
</dbReference>
<keyword evidence="8 11" id="KW-0472">Membrane</keyword>
<comment type="subcellular location">
    <subcellularLocation>
        <location evidence="2 11">Cell membrane</location>
        <topology evidence="2 11">Peripheral membrane protein</topology>
    </subcellularLocation>
</comment>
<evidence type="ECO:0000256" key="7">
    <source>
        <dbReference type="ARBA" id="ARBA00023065"/>
    </source>
</evidence>
<dbReference type="Gene3D" id="2.60.15.10">
    <property type="entry name" value="F0F1 ATP synthase delta/epsilon subunit, N-terminal"/>
    <property type="match status" value="1"/>
</dbReference>
<dbReference type="OrthoDB" id="9804110at2"/>
<dbReference type="FunFam" id="1.20.5.440:FF:000001">
    <property type="entry name" value="ATP synthase epsilon chain"/>
    <property type="match status" value="1"/>
</dbReference>
<dbReference type="SUPFAM" id="SSF51344">
    <property type="entry name" value="Epsilon subunit of F1F0-ATP synthase N-terminal domain"/>
    <property type="match status" value="1"/>
</dbReference>
<dbReference type="NCBIfam" id="NF009980">
    <property type="entry name" value="PRK13446.1"/>
    <property type="match status" value="1"/>
</dbReference>
<evidence type="ECO:0000256" key="4">
    <source>
        <dbReference type="ARBA" id="ARBA00022448"/>
    </source>
</evidence>
<comment type="function">
    <text evidence="1 11">Produces ATP from ADP in the presence of a proton gradient across the membrane.</text>
</comment>
<sequence>MASTFELEIVTPDKKFYEGSVERIVIRTTNGDIGILKDHMFTVSPLQIGAIKIKQEGKYKEAACAGGFIQVKEEKTTIITDSAEWADEIDIKRAEEAKKRAEERLHKSTEDIDMLRAKAALKRALTRLQVAK</sequence>
<dbReference type="AlphaFoldDB" id="A0A4R2KXX6"/>
<dbReference type="InterPro" id="IPR001469">
    <property type="entry name" value="ATP_synth_F1_dsu/esu"/>
</dbReference>
<evidence type="ECO:0000256" key="12">
    <source>
        <dbReference type="RuleBase" id="RU003656"/>
    </source>
</evidence>
<dbReference type="InterPro" id="IPR020547">
    <property type="entry name" value="ATP_synth_F1_esu_C"/>
</dbReference>
<evidence type="ECO:0000256" key="6">
    <source>
        <dbReference type="ARBA" id="ARBA00022781"/>
    </source>
</evidence>
<reference evidence="16 17" key="1">
    <citation type="submission" date="2019-03" db="EMBL/GenBank/DDBJ databases">
        <title>Genomic Encyclopedia of Type Strains, Phase IV (KMG-IV): sequencing the most valuable type-strain genomes for metagenomic binning, comparative biology and taxonomic classification.</title>
        <authorList>
            <person name="Goeker M."/>
        </authorList>
    </citation>
    <scope>NUCLEOTIDE SEQUENCE [LARGE SCALE GENOMIC DNA]</scope>
    <source>
        <strain evidence="16 17">DSM 102940</strain>
    </source>
</reference>
<feature type="coiled-coil region" evidence="13">
    <location>
        <begin position="91"/>
        <end position="118"/>
    </location>
</feature>
<dbReference type="NCBIfam" id="TIGR01216">
    <property type="entry name" value="ATP_synt_epsi"/>
    <property type="match status" value="1"/>
</dbReference>
<evidence type="ECO:0000256" key="8">
    <source>
        <dbReference type="ARBA" id="ARBA00023136"/>
    </source>
</evidence>
<dbReference type="InterPro" id="IPR036771">
    <property type="entry name" value="ATPsynth_dsu/esu_N"/>
</dbReference>
<feature type="domain" description="ATP synthase F1 complex delta/epsilon subunit N-terminal" evidence="15">
    <location>
        <begin position="5"/>
        <end position="83"/>
    </location>
</feature>
<evidence type="ECO:0000256" key="11">
    <source>
        <dbReference type="HAMAP-Rule" id="MF_00530"/>
    </source>
</evidence>
<dbReference type="GO" id="GO:0005886">
    <property type="term" value="C:plasma membrane"/>
    <property type="evidence" value="ECO:0007669"/>
    <property type="project" value="UniProtKB-SubCell"/>
</dbReference>
<keyword evidence="5 11" id="KW-1003">Cell membrane</keyword>
<dbReference type="GO" id="GO:0005524">
    <property type="term" value="F:ATP binding"/>
    <property type="evidence" value="ECO:0007669"/>
    <property type="project" value="UniProtKB-UniRule"/>
</dbReference>
<keyword evidence="10 11" id="KW-0066">ATP synthesis</keyword>
<comment type="subunit">
    <text evidence="11 12">F-type ATPases have 2 components, CF(1) - the catalytic core - and CF(0) - the membrane proton channel. CF(1) has five subunits: alpha(3), beta(3), gamma(1), delta(1), epsilon(1). CF(0) has three main subunits: a, b and c.</text>
</comment>
<dbReference type="PANTHER" id="PTHR13822">
    <property type="entry name" value="ATP SYNTHASE DELTA/EPSILON CHAIN"/>
    <property type="match status" value="1"/>
</dbReference>
<evidence type="ECO:0000256" key="9">
    <source>
        <dbReference type="ARBA" id="ARBA00023196"/>
    </source>
</evidence>
<keyword evidence="7 11" id="KW-0406">Ion transport</keyword>
<dbReference type="RefSeq" id="WP_132243392.1">
    <property type="nucleotide sequence ID" value="NZ_SLWV01000004.1"/>
</dbReference>
<gene>
    <name evidence="11" type="primary">atpC</name>
    <name evidence="16" type="ORF">EV214_104190</name>
</gene>
<dbReference type="SUPFAM" id="SSF46604">
    <property type="entry name" value="Epsilon subunit of F1F0-ATP synthase C-terminal domain"/>
    <property type="match status" value="1"/>
</dbReference>
<dbReference type="Pfam" id="PF02823">
    <property type="entry name" value="ATP-synt_DE_N"/>
    <property type="match status" value="1"/>
</dbReference>
<comment type="similarity">
    <text evidence="3 11 12">Belongs to the ATPase epsilon chain family.</text>
</comment>
<dbReference type="Pfam" id="PF00401">
    <property type="entry name" value="ATP-synt_DE"/>
    <property type="match status" value="1"/>
</dbReference>
<keyword evidence="4 11" id="KW-0813">Transport</keyword>
<evidence type="ECO:0000256" key="2">
    <source>
        <dbReference type="ARBA" id="ARBA00004202"/>
    </source>
</evidence>
<evidence type="ECO:0000256" key="13">
    <source>
        <dbReference type="SAM" id="Coils"/>
    </source>
</evidence>
<evidence type="ECO:0000259" key="14">
    <source>
        <dbReference type="Pfam" id="PF00401"/>
    </source>
</evidence>
<keyword evidence="6 11" id="KW-0375">Hydrogen ion transport</keyword>